<keyword evidence="1" id="KW-0175">Coiled coil</keyword>
<sequence length="234" mass="26320">MAGKKSKEVVTPFEETLAELYHTTRAQTKTGKTQLVSPLRKFSNKGKVKIFKSRKSGSCSTEKSKNLAKSSHSSSHSSNGSVSESTHVTSPRKWGDYTTSEESFEPVMVAEMTPDSDDRIQQMALAIEKLTKSLEDKEAQISTLMHRLELQSPLTEDNLKNASSSRTKDPEIQEHQQKQDIHDRTVVQNVLRDTTQLSVGSLSVQQLQHMIADTIRAQYGVHHNLHWFMLQPSD</sequence>
<evidence type="ECO:0000256" key="2">
    <source>
        <dbReference type="SAM" id="MobiDB-lite"/>
    </source>
</evidence>
<keyword evidence="4" id="KW-1185">Reference proteome</keyword>
<organism evidence="3 4">
    <name type="scientific">Abeliophyllum distichum</name>
    <dbReference type="NCBI Taxonomy" id="126358"/>
    <lineage>
        <taxon>Eukaryota</taxon>
        <taxon>Viridiplantae</taxon>
        <taxon>Streptophyta</taxon>
        <taxon>Embryophyta</taxon>
        <taxon>Tracheophyta</taxon>
        <taxon>Spermatophyta</taxon>
        <taxon>Magnoliopsida</taxon>
        <taxon>eudicotyledons</taxon>
        <taxon>Gunneridae</taxon>
        <taxon>Pentapetalae</taxon>
        <taxon>asterids</taxon>
        <taxon>lamiids</taxon>
        <taxon>Lamiales</taxon>
        <taxon>Oleaceae</taxon>
        <taxon>Forsythieae</taxon>
        <taxon>Abeliophyllum</taxon>
    </lineage>
</organism>
<gene>
    <name evidence="3" type="ORF">Adt_13374</name>
</gene>
<accession>A0ABD1TWM2</accession>
<dbReference type="Proteomes" id="UP001604336">
    <property type="component" value="Unassembled WGS sequence"/>
</dbReference>
<evidence type="ECO:0000256" key="1">
    <source>
        <dbReference type="SAM" id="Coils"/>
    </source>
</evidence>
<feature type="region of interest" description="Disordered" evidence="2">
    <location>
        <begin position="153"/>
        <end position="179"/>
    </location>
</feature>
<name>A0ABD1TWM2_9LAMI</name>
<feature type="compositionally biased region" description="Polar residues" evidence="2">
    <location>
        <begin position="153"/>
        <end position="165"/>
    </location>
</feature>
<feature type="coiled-coil region" evidence="1">
    <location>
        <begin position="120"/>
        <end position="147"/>
    </location>
</feature>
<evidence type="ECO:0000313" key="3">
    <source>
        <dbReference type="EMBL" id="KAL2517127.1"/>
    </source>
</evidence>
<feature type="region of interest" description="Disordered" evidence="2">
    <location>
        <begin position="47"/>
        <end position="99"/>
    </location>
</feature>
<comment type="caution">
    <text evidence="3">The sequence shown here is derived from an EMBL/GenBank/DDBJ whole genome shotgun (WGS) entry which is preliminary data.</text>
</comment>
<dbReference type="EMBL" id="JBFOLK010000004">
    <property type="protein sequence ID" value="KAL2517127.1"/>
    <property type="molecule type" value="Genomic_DNA"/>
</dbReference>
<evidence type="ECO:0000313" key="4">
    <source>
        <dbReference type="Proteomes" id="UP001604336"/>
    </source>
</evidence>
<proteinExistence type="predicted"/>
<reference evidence="4" key="1">
    <citation type="submission" date="2024-07" db="EMBL/GenBank/DDBJ databases">
        <title>Two chromosome-level genome assemblies of Korean endemic species Abeliophyllum distichum and Forsythia ovata (Oleaceae).</title>
        <authorList>
            <person name="Jang H."/>
        </authorList>
    </citation>
    <scope>NUCLEOTIDE SEQUENCE [LARGE SCALE GENOMIC DNA]</scope>
</reference>
<dbReference type="AlphaFoldDB" id="A0ABD1TWM2"/>
<feature type="compositionally biased region" description="Low complexity" evidence="2">
    <location>
        <begin position="70"/>
        <end position="87"/>
    </location>
</feature>
<feature type="compositionally biased region" description="Basic and acidic residues" evidence="2">
    <location>
        <begin position="166"/>
        <end position="179"/>
    </location>
</feature>
<protein>
    <submittedName>
        <fullName evidence="3">Uncharacterized protein</fullName>
    </submittedName>
</protein>